<dbReference type="Pfam" id="PF13439">
    <property type="entry name" value="Glyco_transf_4"/>
    <property type="match status" value="1"/>
</dbReference>
<proteinExistence type="predicted"/>
<sequence>MRVAIITESFLPIVNGVVNSVLRVLEHLDQRGHEAMVIAPGARERAEEIPSYMGFNVQRVPTIRVPMVNSLPVGVPTAAVYHGLRSFQPDVIHLASPFVLCAAGAFASSRLKVPAVAVYQTDIAGFARRYKLSALSTASWDWTRALHNRCALTLAPSTVAITELRKHGVQRVRRWGRGVDAERFHPRRRDPELRRQWDPSGEKIILGYVGRLAAEKGVHRFQKVSQDPRVQVVIVGDGPERRALQELMPRAIFCGAKGGLDLARHYASFDIFAHPGEFETFCQTIQEAQASGIPTIGPLAGGPIDLIHNQVNGTLLPVAEFSRLLGPTVHRLMEPDLYPSLCQAARARVECTTWESLGDKLLSYYEEVQALAKIGDYGQGRSR</sequence>
<evidence type="ECO:0000313" key="6">
    <source>
        <dbReference type="Proteomes" id="UP001139336"/>
    </source>
</evidence>
<dbReference type="GO" id="GO:0016758">
    <property type="term" value="F:hexosyltransferase activity"/>
    <property type="evidence" value="ECO:0007669"/>
    <property type="project" value="TreeGrafter"/>
</dbReference>
<keyword evidence="6" id="KW-1185">Reference proteome</keyword>
<dbReference type="SUPFAM" id="SSF53756">
    <property type="entry name" value="UDP-Glycosyltransferase/glycogen phosphorylase"/>
    <property type="match status" value="1"/>
</dbReference>
<dbReference type="CDD" id="cd03814">
    <property type="entry name" value="GT4-like"/>
    <property type="match status" value="1"/>
</dbReference>
<dbReference type="Gene3D" id="3.40.50.2000">
    <property type="entry name" value="Glycogen Phosphorylase B"/>
    <property type="match status" value="2"/>
</dbReference>
<evidence type="ECO:0000313" key="5">
    <source>
        <dbReference type="EMBL" id="MCF4005847.1"/>
    </source>
</evidence>
<evidence type="ECO:0000259" key="3">
    <source>
        <dbReference type="Pfam" id="PF00534"/>
    </source>
</evidence>
<name>A0A9X1QM60_9CORY</name>
<gene>
    <name evidence="5" type="ORF">L1O03_01465</name>
</gene>
<dbReference type="Pfam" id="PF00534">
    <property type="entry name" value="Glycos_transf_1"/>
    <property type="match status" value="1"/>
</dbReference>
<dbReference type="PANTHER" id="PTHR45947">
    <property type="entry name" value="SULFOQUINOVOSYL TRANSFERASE SQD2"/>
    <property type="match status" value="1"/>
</dbReference>
<feature type="domain" description="Glycosyltransferase subfamily 4-like N-terminal" evidence="4">
    <location>
        <begin position="14"/>
        <end position="183"/>
    </location>
</feature>
<dbReference type="InterPro" id="IPR028098">
    <property type="entry name" value="Glyco_trans_4-like_N"/>
</dbReference>
<dbReference type="AlphaFoldDB" id="A0A9X1QM60"/>
<dbReference type="GO" id="GO:1903509">
    <property type="term" value="P:liposaccharide metabolic process"/>
    <property type="evidence" value="ECO:0007669"/>
    <property type="project" value="UniProtKB-ARBA"/>
</dbReference>
<protein>
    <submittedName>
        <fullName evidence="5">Glycosyltransferase family 1 protein</fullName>
    </submittedName>
</protein>
<keyword evidence="1" id="KW-0328">Glycosyltransferase</keyword>
<dbReference type="Proteomes" id="UP001139336">
    <property type="component" value="Unassembled WGS sequence"/>
</dbReference>
<evidence type="ECO:0000256" key="1">
    <source>
        <dbReference type="ARBA" id="ARBA00022676"/>
    </source>
</evidence>
<keyword evidence="2" id="KW-0808">Transferase</keyword>
<dbReference type="EMBL" id="JAKGSI010000001">
    <property type="protein sequence ID" value="MCF4005847.1"/>
    <property type="molecule type" value="Genomic_DNA"/>
</dbReference>
<dbReference type="GO" id="GO:1901137">
    <property type="term" value="P:carbohydrate derivative biosynthetic process"/>
    <property type="evidence" value="ECO:0007669"/>
    <property type="project" value="UniProtKB-ARBA"/>
</dbReference>
<dbReference type="RefSeq" id="WP_236117641.1">
    <property type="nucleotide sequence ID" value="NZ_JAKGSI010000001.1"/>
</dbReference>
<evidence type="ECO:0000259" key="4">
    <source>
        <dbReference type="Pfam" id="PF13439"/>
    </source>
</evidence>
<dbReference type="InterPro" id="IPR001296">
    <property type="entry name" value="Glyco_trans_1"/>
</dbReference>
<organism evidence="5 6">
    <name type="scientific">Corynebacterium uropygiale</name>
    <dbReference type="NCBI Taxonomy" id="1775911"/>
    <lineage>
        <taxon>Bacteria</taxon>
        <taxon>Bacillati</taxon>
        <taxon>Actinomycetota</taxon>
        <taxon>Actinomycetes</taxon>
        <taxon>Mycobacteriales</taxon>
        <taxon>Corynebacteriaceae</taxon>
        <taxon>Corynebacterium</taxon>
    </lineage>
</organism>
<reference evidence="5" key="1">
    <citation type="submission" date="2022-01" db="EMBL/GenBank/DDBJ databases">
        <title>Corynebacterium sp. nov isolated from isolated from the feces of the greater white-fronted geese (Anser albifrons) at Poyang Lake, PR China.</title>
        <authorList>
            <person name="Liu Q."/>
        </authorList>
    </citation>
    <scope>NUCLEOTIDE SEQUENCE</scope>
    <source>
        <strain evidence="5">JCM 32435</strain>
    </source>
</reference>
<dbReference type="PANTHER" id="PTHR45947:SF3">
    <property type="entry name" value="SULFOQUINOVOSYL TRANSFERASE SQD2"/>
    <property type="match status" value="1"/>
</dbReference>
<comment type="caution">
    <text evidence="5">The sequence shown here is derived from an EMBL/GenBank/DDBJ whole genome shotgun (WGS) entry which is preliminary data.</text>
</comment>
<feature type="domain" description="Glycosyl transferase family 1" evidence="3">
    <location>
        <begin position="191"/>
        <end position="318"/>
    </location>
</feature>
<accession>A0A9X1QM60</accession>
<evidence type="ECO:0000256" key="2">
    <source>
        <dbReference type="ARBA" id="ARBA00022679"/>
    </source>
</evidence>
<dbReference type="InterPro" id="IPR050194">
    <property type="entry name" value="Glycosyltransferase_grp1"/>
</dbReference>